<reference evidence="1" key="1">
    <citation type="submission" date="2021-04" db="EMBL/GenBank/DDBJ databases">
        <title>The complete genome sequence of Caulobacter sp. S6.</title>
        <authorList>
            <person name="Tang Y."/>
            <person name="Ouyang W."/>
            <person name="Liu Q."/>
            <person name="Huang B."/>
            <person name="Guo Z."/>
            <person name="Lei P."/>
        </authorList>
    </citation>
    <scope>NUCLEOTIDE SEQUENCE</scope>
    <source>
        <strain evidence="1">S6</strain>
    </source>
</reference>
<name>A0A975G3X5_9CAUL</name>
<organism evidence="1 2">
    <name type="scientific">Phenylobacterium montanum</name>
    <dbReference type="NCBI Taxonomy" id="2823693"/>
    <lineage>
        <taxon>Bacteria</taxon>
        <taxon>Pseudomonadati</taxon>
        <taxon>Pseudomonadota</taxon>
        <taxon>Alphaproteobacteria</taxon>
        <taxon>Caulobacterales</taxon>
        <taxon>Caulobacteraceae</taxon>
        <taxon>Phenylobacterium</taxon>
    </lineage>
</organism>
<keyword evidence="2" id="KW-1185">Reference proteome</keyword>
<dbReference type="AlphaFoldDB" id="A0A975G3X5"/>
<dbReference type="RefSeq" id="WP_211940164.1">
    <property type="nucleotide sequence ID" value="NZ_CP073078.1"/>
</dbReference>
<dbReference type="Proteomes" id="UP000676409">
    <property type="component" value="Chromosome"/>
</dbReference>
<evidence type="ECO:0000313" key="1">
    <source>
        <dbReference type="EMBL" id="QUD90113.1"/>
    </source>
</evidence>
<accession>A0A975G3X5</accession>
<dbReference type="EMBL" id="CP073078">
    <property type="protein sequence ID" value="QUD90113.1"/>
    <property type="molecule type" value="Genomic_DNA"/>
</dbReference>
<protein>
    <submittedName>
        <fullName evidence="1">Uncharacterized protein</fullName>
    </submittedName>
</protein>
<evidence type="ECO:0000313" key="2">
    <source>
        <dbReference type="Proteomes" id="UP000676409"/>
    </source>
</evidence>
<proteinExistence type="predicted"/>
<gene>
    <name evidence="1" type="ORF">KCG34_09720</name>
</gene>
<sequence>MFDAELPPAPAARRDEVHLLLLAARNCRSALLAVEDLLAVSEAELCRLSLKPVGEIVEASVRLRGVDAAAAERLAARANAQLGVSSARVEHVWGLK</sequence>
<dbReference type="KEGG" id="caul:KCG34_09720"/>